<name>A0A1W1C5K8_9ZZZZ</name>
<dbReference type="InterPro" id="IPR001919">
    <property type="entry name" value="CBD2"/>
</dbReference>
<evidence type="ECO:0000259" key="1">
    <source>
        <dbReference type="Pfam" id="PF00553"/>
    </source>
</evidence>
<dbReference type="SUPFAM" id="SSF49384">
    <property type="entry name" value="Carbohydrate-binding domain"/>
    <property type="match status" value="1"/>
</dbReference>
<evidence type="ECO:0000313" key="2">
    <source>
        <dbReference type="EMBL" id="SFV61015.1"/>
    </source>
</evidence>
<feature type="domain" description="CBM2" evidence="1">
    <location>
        <begin position="30"/>
        <end position="105"/>
    </location>
</feature>
<protein>
    <recommendedName>
        <fullName evidence="1">CBM2 domain-containing protein</fullName>
    </recommendedName>
</protein>
<dbReference type="Gene3D" id="2.60.40.290">
    <property type="match status" value="1"/>
</dbReference>
<dbReference type="GO" id="GO:0004553">
    <property type="term" value="F:hydrolase activity, hydrolyzing O-glycosyl compounds"/>
    <property type="evidence" value="ECO:0007669"/>
    <property type="project" value="InterPro"/>
</dbReference>
<dbReference type="Pfam" id="PF00553">
    <property type="entry name" value="CBM_2"/>
    <property type="match status" value="1"/>
</dbReference>
<dbReference type="GO" id="GO:0005975">
    <property type="term" value="P:carbohydrate metabolic process"/>
    <property type="evidence" value="ECO:0007669"/>
    <property type="project" value="InterPro"/>
</dbReference>
<gene>
    <name evidence="2" type="ORF">MNB_SV-13-1375</name>
</gene>
<accession>A0A1W1C5K8</accession>
<dbReference type="GO" id="GO:0030247">
    <property type="term" value="F:polysaccharide binding"/>
    <property type="evidence" value="ECO:0007669"/>
    <property type="project" value="InterPro"/>
</dbReference>
<dbReference type="AlphaFoldDB" id="A0A1W1C5K8"/>
<reference evidence="2" key="1">
    <citation type="submission" date="2016-10" db="EMBL/GenBank/DDBJ databases">
        <authorList>
            <person name="de Groot N.N."/>
        </authorList>
    </citation>
    <scope>NUCLEOTIDE SEQUENCE</scope>
</reference>
<proteinExistence type="predicted"/>
<dbReference type="EMBL" id="FPHM01000066">
    <property type="protein sequence ID" value="SFV61015.1"/>
    <property type="molecule type" value="Genomic_DNA"/>
</dbReference>
<dbReference type="InterPro" id="IPR008965">
    <property type="entry name" value="CBM2/CBM3_carb-bd_dom_sf"/>
</dbReference>
<dbReference type="InterPro" id="IPR012291">
    <property type="entry name" value="CBM2_carb-bd_dom_sf"/>
</dbReference>
<sequence>MQSLVKITKLFLAISFISTSLSALEINSYKTKDWGHGFCAKVLIYNASSKPERWDFSFHPKGRIDKIWSANYTQDKHSLITRVQGLEWNDIIKAKHTRTFGYCATIDAPHK</sequence>
<organism evidence="2">
    <name type="scientific">hydrothermal vent metagenome</name>
    <dbReference type="NCBI Taxonomy" id="652676"/>
    <lineage>
        <taxon>unclassified sequences</taxon>
        <taxon>metagenomes</taxon>
        <taxon>ecological metagenomes</taxon>
    </lineage>
</organism>